<dbReference type="Gene3D" id="2.170.130.10">
    <property type="entry name" value="TonB-dependent receptor, plug domain"/>
    <property type="match status" value="1"/>
</dbReference>
<feature type="domain" description="TonB-dependent receptor-like beta-barrel" evidence="15">
    <location>
        <begin position="185"/>
        <end position="587"/>
    </location>
</feature>
<evidence type="ECO:0000256" key="3">
    <source>
        <dbReference type="ARBA" id="ARBA00022448"/>
    </source>
</evidence>
<dbReference type="InterPro" id="IPR039426">
    <property type="entry name" value="TonB-dep_rcpt-like"/>
</dbReference>
<dbReference type="PANTHER" id="PTHR30069">
    <property type="entry name" value="TONB-DEPENDENT OUTER MEMBRANE RECEPTOR"/>
    <property type="match status" value="1"/>
</dbReference>
<keyword evidence="10" id="KW-0675">Receptor</keyword>
<keyword evidence="11 12" id="KW-0998">Cell outer membrane</keyword>
<evidence type="ECO:0000256" key="12">
    <source>
        <dbReference type="PROSITE-ProRule" id="PRU01360"/>
    </source>
</evidence>
<dbReference type="AlphaFoldDB" id="A0A7W5FWV3"/>
<name>A0A7W5FWV3_9BURK</name>
<reference evidence="17 18" key="1">
    <citation type="submission" date="2020-08" db="EMBL/GenBank/DDBJ databases">
        <title>Genomic Encyclopedia of Type Strains, Phase III (KMG-III): the genomes of soil and plant-associated and newly described type strains.</title>
        <authorList>
            <person name="Whitman W."/>
        </authorList>
    </citation>
    <scope>NUCLEOTIDE SEQUENCE [LARGE SCALE GENOMIC DNA]</scope>
    <source>
        <strain evidence="17 18">CECT 8897</strain>
    </source>
</reference>
<evidence type="ECO:0000256" key="8">
    <source>
        <dbReference type="ARBA" id="ARBA00023077"/>
    </source>
</evidence>
<evidence type="ECO:0000256" key="9">
    <source>
        <dbReference type="ARBA" id="ARBA00023136"/>
    </source>
</evidence>
<dbReference type="InterPro" id="IPR036942">
    <property type="entry name" value="Beta-barrel_TonB_sf"/>
</dbReference>
<dbReference type="PANTHER" id="PTHR30069:SF53">
    <property type="entry name" value="COLICIN I RECEPTOR-RELATED"/>
    <property type="match status" value="1"/>
</dbReference>
<comment type="subcellular location">
    <subcellularLocation>
        <location evidence="1 12">Cell outer membrane</location>
        <topology evidence="1 12">Multi-pass membrane protein</topology>
    </subcellularLocation>
</comment>
<keyword evidence="9 12" id="KW-0472">Membrane</keyword>
<dbReference type="InterPro" id="IPR000531">
    <property type="entry name" value="Beta-barrel_TonB"/>
</dbReference>
<dbReference type="InterPro" id="IPR037066">
    <property type="entry name" value="Plug_dom_sf"/>
</dbReference>
<keyword evidence="4 12" id="KW-1134">Transmembrane beta strand</keyword>
<keyword evidence="8 13" id="KW-0798">TonB box</keyword>
<dbReference type="GO" id="GO:0009279">
    <property type="term" value="C:cell outer membrane"/>
    <property type="evidence" value="ECO:0007669"/>
    <property type="project" value="UniProtKB-SubCell"/>
</dbReference>
<evidence type="ECO:0000259" key="16">
    <source>
        <dbReference type="Pfam" id="PF07715"/>
    </source>
</evidence>
<evidence type="ECO:0000313" key="17">
    <source>
        <dbReference type="EMBL" id="MBB3122435.1"/>
    </source>
</evidence>
<proteinExistence type="inferred from homology"/>
<organism evidence="17 18">
    <name type="scientific">Pseudoduganella violacea</name>
    <dbReference type="NCBI Taxonomy" id="1715466"/>
    <lineage>
        <taxon>Bacteria</taxon>
        <taxon>Pseudomonadati</taxon>
        <taxon>Pseudomonadota</taxon>
        <taxon>Betaproteobacteria</taxon>
        <taxon>Burkholderiales</taxon>
        <taxon>Oxalobacteraceae</taxon>
        <taxon>Telluria group</taxon>
        <taxon>Pseudoduganella</taxon>
    </lineage>
</organism>
<dbReference type="InterPro" id="IPR012910">
    <property type="entry name" value="Plug_dom"/>
</dbReference>
<keyword evidence="3 12" id="KW-0813">Transport</keyword>
<feature type="signal peptide" evidence="14">
    <location>
        <begin position="1"/>
        <end position="25"/>
    </location>
</feature>
<dbReference type="PROSITE" id="PS52016">
    <property type="entry name" value="TONB_DEPENDENT_REC_3"/>
    <property type="match status" value="1"/>
</dbReference>
<evidence type="ECO:0000256" key="14">
    <source>
        <dbReference type="SAM" id="SignalP"/>
    </source>
</evidence>
<comment type="similarity">
    <text evidence="2 12 13">Belongs to the TonB-dependent receptor family.</text>
</comment>
<keyword evidence="5 12" id="KW-0812">Transmembrane</keyword>
<dbReference type="Pfam" id="PF00593">
    <property type="entry name" value="TonB_dep_Rec_b-barrel"/>
    <property type="match status" value="1"/>
</dbReference>
<feature type="chain" id="PRO_5030781158" evidence="14">
    <location>
        <begin position="26"/>
        <end position="614"/>
    </location>
</feature>
<gene>
    <name evidence="17" type="ORF">FHS03_005536</name>
</gene>
<dbReference type="Gene3D" id="2.40.170.20">
    <property type="entry name" value="TonB-dependent receptor, beta-barrel domain"/>
    <property type="match status" value="1"/>
</dbReference>
<keyword evidence="6 14" id="KW-0732">Signal</keyword>
<evidence type="ECO:0000259" key="15">
    <source>
        <dbReference type="Pfam" id="PF00593"/>
    </source>
</evidence>
<keyword evidence="18" id="KW-1185">Reference proteome</keyword>
<sequence length="614" mass="65669">MTFPVSRQAALASLALAIAAPSAFAQNAAHSTVLITAGRTPQPAGEVLRDTLTIGADEILRSGAGSISDLLQRQRGIEITRNGGPGTSGNVFIRGANGNQSLVLVDGVRIGSATTGTASWNAIPLSAIDHIEIVYGPLSTLYGADAIGGVIQIFTKKGKGDVDVTAFVGAGSDSTRAADAAVSGSSGPVSYSLSAGRERSDGFSASLPGASGYNPDNDGYDRRSAAGQVSLQLAEGHELGANFLYSKVDAQFDNGKSDYDARSKTRISNTSAYLRNRILPNWTSLVQASESSDKSGSFTGVASSTSQIDTKQTGFSWQNDLQLGRDTLQLLYEFRKEEVVSTSAGIAERKRHTRSLAATYGMQRGDHLFSAGARHDDNSQFGSKATGSLGYGYRISPALRANASFGTSFRAPTFNELYYAGYGNENNKPEKGRNGEIGLHYDNGTTQLGAVYYHNKLDDLLVSTAPCPYSGYKYSCAYNVNKAVLKGLSLSAEHQFGKLKLSANADFQEPRDDTTGKLLQRRAKRHANLNAEYALGGLHAGAELQLSGRRFEDAANRVELGGYSLLNLHATWQFSRDWSALVRWNNVADKKYEVARFYGSTGSTFFAGLRYGMK</sequence>
<dbReference type="Proteomes" id="UP000541535">
    <property type="component" value="Unassembled WGS sequence"/>
</dbReference>
<evidence type="ECO:0000313" key="18">
    <source>
        <dbReference type="Proteomes" id="UP000541535"/>
    </source>
</evidence>
<dbReference type="CDD" id="cd01347">
    <property type="entry name" value="ligand_gated_channel"/>
    <property type="match status" value="1"/>
</dbReference>
<evidence type="ECO:0000256" key="6">
    <source>
        <dbReference type="ARBA" id="ARBA00022729"/>
    </source>
</evidence>
<accession>A0A7W5FWV3</accession>
<feature type="domain" description="TonB-dependent receptor plug" evidence="16">
    <location>
        <begin position="52"/>
        <end position="150"/>
    </location>
</feature>
<evidence type="ECO:0000256" key="7">
    <source>
        <dbReference type="ARBA" id="ARBA00023065"/>
    </source>
</evidence>
<keyword evidence="7" id="KW-0406">Ion transport</keyword>
<evidence type="ECO:0000256" key="4">
    <source>
        <dbReference type="ARBA" id="ARBA00022452"/>
    </source>
</evidence>
<dbReference type="EMBL" id="JACHXD010000032">
    <property type="protein sequence ID" value="MBB3122435.1"/>
    <property type="molecule type" value="Genomic_DNA"/>
</dbReference>
<dbReference type="RefSeq" id="WP_183444091.1">
    <property type="nucleotide sequence ID" value="NZ_JACHXD010000032.1"/>
</dbReference>
<comment type="caution">
    <text evidence="17">The sequence shown here is derived from an EMBL/GenBank/DDBJ whole genome shotgun (WGS) entry which is preliminary data.</text>
</comment>
<dbReference type="GO" id="GO:0006811">
    <property type="term" value="P:monoatomic ion transport"/>
    <property type="evidence" value="ECO:0007669"/>
    <property type="project" value="UniProtKB-KW"/>
</dbReference>
<dbReference type="SUPFAM" id="SSF56935">
    <property type="entry name" value="Porins"/>
    <property type="match status" value="1"/>
</dbReference>
<dbReference type="Pfam" id="PF07715">
    <property type="entry name" value="Plug"/>
    <property type="match status" value="1"/>
</dbReference>
<protein>
    <submittedName>
        <fullName evidence="17">Vitamin B12 transporter</fullName>
    </submittedName>
</protein>
<dbReference type="GO" id="GO:0015889">
    <property type="term" value="P:cobalamin transport"/>
    <property type="evidence" value="ECO:0007669"/>
    <property type="project" value="TreeGrafter"/>
</dbReference>
<evidence type="ECO:0000256" key="11">
    <source>
        <dbReference type="ARBA" id="ARBA00023237"/>
    </source>
</evidence>
<evidence type="ECO:0000256" key="13">
    <source>
        <dbReference type="RuleBase" id="RU003357"/>
    </source>
</evidence>
<evidence type="ECO:0000256" key="2">
    <source>
        <dbReference type="ARBA" id="ARBA00009810"/>
    </source>
</evidence>
<evidence type="ECO:0000256" key="1">
    <source>
        <dbReference type="ARBA" id="ARBA00004571"/>
    </source>
</evidence>
<evidence type="ECO:0000256" key="10">
    <source>
        <dbReference type="ARBA" id="ARBA00023170"/>
    </source>
</evidence>
<evidence type="ECO:0000256" key="5">
    <source>
        <dbReference type="ARBA" id="ARBA00022692"/>
    </source>
</evidence>